<dbReference type="Gene3D" id="2.130.10.130">
    <property type="entry name" value="Integrin alpha, N-terminal"/>
    <property type="match status" value="1"/>
</dbReference>
<evidence type="ECO:0008006" key="5">
    <source>
        <dbReference type="Google" id="ProtNLM"/>
    </source>
</evidence>
<dbReference type="PANTHER" id="PTHR46580:SF2">
    <property type="entry name" value="MAM DOMAIN-CONTAINING PROTEIN"/>
    <property type="match status" value="1"/>
</dbReference>
<dbReference type="EMBL" id="MQUB01000001">
    <property type="protein sequence ID" value="PQB05884.1"/>
    <property type="molecule type" value="Genomic_DNA"/>
</dbReference>
<dbReference type="AlphaFoldDB" id="A0A2S7KTD1"/>
<dbReference type="PANTHER" id="PTHR46580">
    <property type="entry name" value="SENSOR KINASE-RELATED"/>
    <property type="match status" value="1"/>
</dbReference>
<dbReference type="InterPro" id="IPR028994">
    <property type="entry name" value="Integrin_alpha_N"/>
</dbReference>
<evidence type="ECO:0000256" key="1">
    <source>
        <dbReference type="ARBA" id="ARBA00022729"/>
    </source>
</evidence>
<dbReference type="OrthoDB" id="1391917at2"/>
<dbReference type="PROSITE" id="PS51257">
    <property type="entry name" value="PROKAR_LIPOPROTEIN"/>
    <property type="match status" value="1"/>
</dbReference>
<sequence length="512" mass="57448">MRPAYTMMIAITLVFTACKDEGRSRSEDKQIVSEKVTGESLSRIYCASCHQYPPPSTLDKETWEEFMLPRMGYMFGIYNSQEEREALFEKNEGGEIVRRSNLFPAQRTIDSLDWEMIVDYYLKNAPLELAEPDKLPIAMDLDRFELIVPSQKVRVPSSTMANFAPDGSIYLGDAMTGSFSVFSSDLQLRSTGNVQEGAVSLFDDGERFWLTVMGSFSPTDAPRGLIATLPKTTGENASVPITELQRPVHSSFGDMDGDGDQDVVVAEFGKWTGALSLHLMEDGEYRKVVLHNTPGAIKSYIKDMNGDGKLDIVALFAQGSEGIDIFYNDGRANFRRERVLEFSPSMGSSFMNLIDYNKDGYPDIVFTAGDNADYKPLMKPWHGVYIFINDGQNNFRQEVFLHLNGAYNAVVEDFDLDGDTDIAAISFFPDWVNTPEEGFVYFENEKGEFSASTFEQVNAGRWVVMDAADYDQDGDLDLVLGSLAFEVVPKLGYVEKWVEKGIPFIVLKNRSR</sequence>
<keyword evidence="1" id="KW-0732">Signal</keyword>
<dbReference type="SUPFAM" id="SSF69318">
    <property type="entry name" value="Integrin alpha N-terminal domain"/>
    <property type="match status" value="1"/>
</dbReference>
<gene>
    <name evidence="2" type="ORF">BST85_00015</name>
    <name evidence="3" type="ORF">BST85_13980</name>
</gene>
<dbReference type="RefSeq" id="WP_104811377.1">
    <property type="nucleotide sequence ID" value="NZ_MQUB01000001.1"/>
</dbReference>
<dbReference type="Proteomes" id="UP000239800">
    <property type="component" value="Unassembled WGS sequence"/>
</dbReference>
<accession>A0A2S7KTD1</accession>
<reference evidence="3 4" key="1">
    <citation type="submission" date="2016-11" db="EMBL/GenBank/DDBJ databases">
        <title>Trade-off between light-utilization and light-protection in marine flavobacteria.</title>
        <authorList>
            <person name="Kumagai Y."/>
        </authorList>
    </citation>
    <scope>NUCLEOTIDE SEQUENCE [LARGE SCALE GENOMIC DNA]</scope>
    <source>
        <strain evidence="3 4">NBRC 107741</strain>
    </source>
</reference>
<comment type="caution">
    <text evidence="3">The sequence shown here is derived from an EMBL/GenBank/DDBJ whole genome shotgun (WGS) entry which is preliminary data.</text>
</comment>
<keyword evidence="4" id="KW-1185">Reference proteome</keyword>
<evidence type="ECO:0000313" key="4">
    <source>
        <dbReference type="Proteomes" id="UP000239800"/>
    </source>
</evidence>
<dbReference type="InterPro" id="IPR013517">
    <property type="entry name" value="FG-GAP"/>
</dbReference>
<dbReference type="EMBL" id="MQUB01000001">
    <property type="protein sequence ID" value="PQB03454.1"/>
    <property type="molecule type" value="Genomic_DNA"/>
</dbReference>
<organism evidence="3 4">
    <name type="scientific">Aureitalea marina</name>
    <dbReference type="NCBI Taxonomy" id="930804"/>
    <lineage>
        <taxon>Bacteria</taxon>
        <taxon>Pseudomonadati</taxon>
        <taxon>Bacteroidota</taxon>
        <taxon>Flavobacteriia</taxon>
        <taxon>Flavobacteriales</taxon>
        <taxon>Flavobacteriaceae</taxon>
        <taxon>Aureitalea</taxon>
    </lineage>
</organism>
<evidence type="ECO:0000313" key="2">
    <source>
        <dbReference type="EMBL" id="PQB03454.1"/>
    </source>
</evidence>
<dbReference type="Pfam" id="PF13517">
    <property type="entry name" value="FG-GAP_3"/>
    <property type="match status" value="1"/>
</dbReference>
<proteinExistence type="predicted"/>
<name>A0A2S7KTD1_9FLAO</name>
<protein>
    <recommendedName>
        <fullName evidence="5">Cytochrome c domain-containing protein</fullName>
    </recommendedName>
</protein>
<evidence type="ECO:0000313" key="3">
    <source>
        <dbReference type="EMBL" id="PQB05884.1"/>
    </source>
</evidence>